<dbReference type="Proteomes" id="UP000305471">
    <property type="component" value="Unassembled WGS sequence"/>
</dbReference>
<organism evidence="2 3">
    <name type="scientific">Alteromonas portus</name>
    <dbReference type="NCBI Taxonomy" id="2565549"/>
    <lineage>
        <taxon>Bacteria</taxon>
        <taxon>Pseudomonadati</taxon>
        <taxon>Pseudomonadota</taxon>
        <taxon>Gammaproteobacteria</taxon>
        <taxon>Alteromonadales</taxon>
        <taxon>Alteromonadaceae</taxon>
        <taxon>Alteromonas/Salinimonas group</taxon>
        <taxon>Alteromonas</taxon>
    </lineage>
</organism>
<dbReference type="AlphaFoldDB" id="A0A4U0ZEP7"/>
<name>A0A4U0ZEP7_9ALTE</name>
<dbReference type="OrthoDB" id="9915735at2"/>
<keyword evidence="1" id="KW-1133">Transmembrane helix</keyword>
<evidence type="ECO:0000313" key="2">
    <source>
        <dbReference type="EMBL" id="TKB04518.1"/>
    </source>
</evidence>
<comment type="caution">
    <text evidence="2">The sequence shown here is derived from an EMBL/GenBank/DDBJ whole genome shotgun (WGS) entry which is preliminary data.</text>
</comment>
<dbReference type="RefSeq" id="WP_136780378.1">
    <property type="nucleotide sequence ID" value="NZ_SWCO01000001.1"/>
</dbReference>
<keyword evidence="1" id="KW-0812">Transmembrane</keyword>
<feature type="transmembrane region" description="Helical" evidence="1">
    <location>
        <begin position="6"/>
        <end position="30"/>
    </location>
</feature>
<sequence length="74" mass="8737">MEALFGSFTILIQISLLILWLLVPIFIFLISKRVKEMRDMARESKFAVKELNANIKYLKRKLYEEKDEQDGSTL</sequence>
<evidence type="ECO:0000313" key="3">
    <source>
        <dbReference type="Proteomes" id="UP000305471"/>
    </source>
</evidence>
<protein>
    <submittedName>
        <fullName evidence="2">Uncharacterized protein</fullName>
    </submittedName>
</protein>
<keyword evidence="1" id="KW-0472">Membrane</keyword>
<proteinExistence type="predicted"/>
<dbReference type="EMBL" id="SWCO01000001">
    <property type="protein sequence ID" value="TKB04518.1"/>
    <property type="molecule type" value="Genomic_DNA"/>
</dbReference>
<accession>A0A4U0ZEP7</accession>
<gene>
    <name evidence="2" type="ORF">E5672_00010</name>
</gene>
<evidence type="ECO:0000256" key="1">
    <source>
        <dbReference type="SAM" id="Phobius"/>
    </source>
</evidence>
<reference evidence="2 3" key="1">
    <citation type="submission" date="2019-04" db="EMBL/GenBank/DDBJ databases">
        <title>Alteromonas portus sp. nov., an alginate lyase-excreting marine bacterium.</title>
        <authorList>
            <person name="Huang H."/>
            <person name="Mo K."/>
            <person name="Bao S."/>
        </authorList>
    </citation>
    <scope>NUCLEOTIDE SEQUENCE [LARGE SCALE GENOMIC DNA]</scope>
    <source>
        <strain evidence="2 3">HB161718</strain>
    </source>
</reference>
<keyword evidence="3" id="KW-1185">Reference proteome</keyword>